<protein>
    <submittedName>
        <fullName evidence="1">Uncharacterized protein</fullName>
    </submittedName>
</protein>
<sequence>VCLEGYQAAGLAIDTRWLRLYEADSLLKIMGRRFRSLTAKEWHLVPRLLEAANAVLDQERTS</sequence>
<name>A0A0P9CVA8_9CHLR</name>
<proteinExistence type="predicted"/>
<gene>
    <name evidence="1" type="ORF">SE17_31750</name>
</gene>
<keyword evidence="2" id="KW-1185">Reference proteome</keyword>
<dbReference type="EMBL" id="LJCR01001872">
    <property type="protein sequence ID" value="KPV49588.1"/>
    <property type="molecule type" value="Genomic_DNA"/>
</dbReference>
<comment type="caution">
    <text evidence="1">The sequence shown here is derived from an EMBL/GenBank/DDBJ whole genome shotgun (WGS) entry which is preliminary data.</text>
</comment>
<evidence type="ECO:0000313" key="2">
    <source>
        <dbReference type="Proteomes" id="UP000050509"/>
    </source>
</evidence>
<organism evidence="1 2">
    <name type="scientific">Kouleothrix aurantiaca</name>
    <dbReference type="NCBI Taxonomy" id="186479"/>
    <lineage>
        <taxon>Bacteria</taxon>
        <taxon>Bacillati</taxon>
        <taxon>Chloroflexota</taxon>
        <taxon>Chloroflexia</taxon>
        <taxon>Chloroflexales</taxon>
        <taxon>Roseiflexineae</taxon>
        <taxon>Roseiflexaceae</taxon>
        <taxon>Kouleothrix</taxon>
    </lineage>
</organism>
<dbReference type="AlphaFoldDB" id="A0A0P9CVA8"/>
<accession>A0A0P9CVA8</accession>
<dbReference type="Proteomes" id="UP000050509">
    <property type="component" value="Unassembled WGS sequence"/>
</dbReference>
<evidence type="ECO:0000313" key="1">
    <source>
        <dbReference type="EMBL" id="KPV49588.1"/>
    </source>
</evidence>
<reference evidence="1 2" key="1">
    <citation type="submission" date="2015-09" db="EMBL/GenBank/DDBJ databases">
        <title>Draft genome sequence of Kouleothrix aurantiaca JCM 19913.</title>
        <authorList>
            <person name="Hemp J."/>
        </authorList>
    </citation>
    <scope>NUCLEOTIDE SEQUENCE [LARGE SCALE GENOMIC DNA]</scope>
    <source>
        <strain evidence="1 2">COM-B</strain>
    </source>
</reference>
<feature type="non-terminal residue" evidence="1">
    <location>
        <position position="1"/>
    </location>
</feature>